<evidence type="ECO:0000259" key="2">
    <source>
        <dbReference type="Pfam" id="PF13401"/>
    </source>
</evidence>
<dbReference type="Gene3D" id="1.10.1180.10">
    <property type="entry name" value="B transposition protein, C-terminal domain"/>
    <property type="match status" value="1"/>
</dbReference>
<dbReference type="Gene3D" id="1.10.260.40">
    <property type="entry name" value="lambda repressor-like DNA-binding domains"/>
    <property type="match status" value="1"/>
</dbReference>
<feature type="domain" description="ORC1/DEAH AAA+ ATPase" evidence="2">
    <location>
        <begin position="103"/>
        <end position="220"/>
    </location>
</feature>
<dbReference type="GO" id="GO:0016887">
    <property type="term" value="F:ATP hydrolysis activity"/>
    <property type="evidence" value="ECO:0007669"/>
    <property type="project" value="InterPro"/>
</dbReference>
<dbReference type="EMBL" id="CP065713">
    <property type="protein sequence ID" value="QPT08609.1"/>
    <property type="molecule type" value="Genomic_DNA"/>
</dbReference>
<sequence>MINPNAQPIDIAEQQTWLADHKKERSLSWSQLSAKIGVAQSTLSMFPGGGYKGDNAPIAQAVFKYRQYLKSQADVAVEMREPPAFYPTPTGKRIQTMLSIAQRGRIVVIAGAPGTSKTKAIQNYRASISNVWISTMSPSTAGVNTMQQEVLESFGEADAKGTPRALSKKIVSFVKDTGGLIVIDEAQHTSELALEEIRSWHDRTGIGIALVGNEDVLTRLTLGSKADAFARLASRVAQRYIFRGPQDGDALALADAWDVHDDEQRAFIVGIAKQPGGLRTCTMMMETACMLAASENNELTLEHLRDAWSHLAIRQAGV</sequence>
<dbReference type="InterPro" id="IPR036733">
    <property type="entry name" value="B_transposit_C_sf"/>
</dbReference>
<evidence type="ECO:0000259" key="1">
    <source>
        <dbReference type="Pfam" id="PF09077"/>
    </source>
</evidence>
<evidence type="ECO:0000313" key="4">
    <source>
        <dbReference type="Proteomes" id="UP000594836"/>
    </source>
</evidence>
<dbReference type="SUPFAM" id="SSF47681">
    <property type="entry name" value="C-terminal domain of B transposition protein"/>
    <property type="match status" value="1"/>
</dbReference>
<dbReference type="InterPro" id="IPR009084">
    <property type="entry name" value="B_transpositn_C"/>
</dbReference>
<dbReference type="AlphaFoldDB" id="A0A7T3E5Q9"/>
<dbReference type="PANTHER" id="PTHR35894">
    <property type="entry name" value="GENERAL SECRETION PATHWAY PROTEIN A-RELATED"/>
    <property type="match status" value="1"/>
</dbReference>
<reference evidence="3 4" key="1">
    <citation type="submission" date="2020-12" db="EMBL/GenBank/DDBJ databases">
        <title>FDA dAtabase for Regulatory Grade micrObial Sequences (FDA-ARGOS): Supporting development and validation of Infectious Disease Dx tests.</title>
        <authorList>
            <person name="Sproer C."/>
            <person name="Gronow S."/>
            <person name="Severitt S."/>
            <person name="Schroder I."/>
            <person name="Tallon L."/>
            <person name="Sadzewicz L."/>
            <person name="Zhao X."/>
            <person name="Boylan J."/>
            <person name="Ott S."/>
            <person name="Bowen H."/>
            <person name="Vavikolanu K."/>
            <person name="Mehta A."/>
            <person name="Aluvathingal J."/>
            <person name="Nadendla S."/>
            <person name="Lowell S."/>
            <person name="Myers T."/>
            <person name="Yan Y."/>
            <person name="Sichtig H."/>
        </authorList>
    </citation>
    <scope>NUCLEOTIDE SEQUENCE [LARGE SCALE GENOMIC DNA]</scope>
    <source>
        <strain evidence="3 4">FDAARGOS_881</strain>
    </source>
</reference>
<name>A0A7T3E5Q9_SPHPI</name>
<dbReference type="GO" id="GO:0006313">
    <property type="term" value="P:DNA transposition"/>
    <property type="evidence" value="ECO:0007669"/>
    <property type="project" value="InterPro"/>
</dbReference>
<accession>A0A7T3E5Q9</accession>
<dbReference type="Proteomes" id="UP000594836">
    <property type="component" value="Chromosome"/>
</dbReference>
<dbReference type="Pfam" id="PF09077">
    <property type="entry name" value="Phage-MuB_C"/>
    <property type="match status" value="1"/>
</dbReference>
<protein>
    <submittedName>
        <fullName evidence="3">AAA family ATPase</fullName>
    </submittedName>
</protein>
<dbReference type="GO" id="GO:0003677">
    <property type="term" value="F:DNA binding"/>
    <property type="evidence" value="ECO:0007669"/>
    <property type="project" value="InterPro"/>
</dbReference>
<dbReference type="PANTHER" id="PTHR35894:SF5">
    <property type="entry name" value="MU-LIKE PROPHAGE FLUMU DNA TRANSPOSITION PROTEIN B"/>
    <property type="match status" value="1"/>
</dbReference>
<dbReference type="RefSeq" id="WP_197939146.1">
    <property type="nucleotide sequence ID" value="NZ_CP065713.1"/>
</dbReference>
<dbReference type="InterPro" id="IPR010982">
    <property type="entry name" value="Lambda_DNA-bd_dom_sf"/>
</dbReference>
<dbReference type="SUPFAM" id="SSF52540">
    <property type="entry name" value="P-loop containing nucleoside triphosphate hydrolases"/>
    <property type="match status" value="1"/>
</dbReference>
<dbReference type="Pfam" id="PF13401">
    <property type="entry name" value="AAA_22"/>
    <property type="match status" value="1"/>
</dbReference>
<dbReference type="InterPro" id="IPR049945">
    <property type="entry name" value="AAA_22"/>
</dbReference>
<evidence type="ECO:0000313" key="3">
    <source>
        <dbReference type="EMBL" id="QPT08609.1"/>
    </source>
</evidence>
<proteinExistence type="predicted"/>
<dbReference type="InterPro" id="IPR052026">
    <property type="entry name" value="ExeA_AAA_ATPase_DNA-bind"/>
</dbReference>
<dbReference type="InterPro" id="IPR027417">
    <property type="entry name" value="P-loop_NTPase"/>
</dbReference>
<organism evidence="3 4">
    <name type="scientific">Sphingomonas paucimobilis</name>
    <name type="common">Pseudomonas paucimobilis</name>
    <dbReference type="NCBI Taxonomy" id="13689"/>
    <lineage>
        <taxon>Bacteria</taxon>
        <taxon>Pseudomonadati</taxon>
        <taxon>Pseudomonadota</taxon>
        <taxon>Alphaproteobacteria</taxon>
        <taxon>Sphingomonadales</taxon>
        <taxon>Sphingomonadaceae</taxon>
        <taxon>Sphingomonas</taxon>
    </lineage>
</organism>
<feature type="domain" description="B transposition protein C-terminal" evidence="1">
    <location>
        <begin position="234"/>
        <end position="311"/>
    </location>
</feature>
<dbReference type="Gene3D" id="3.40.50.300">
    <property type="entry name" value="P-loop containing nucleotide triphosphate hydrolases"/>
    <property type="match status" value="1"/>
</dbReference>
<gene>
    <name evidence="3" type="ORF">I6G38_18130</name>
</gene>